<dbReference type="STRING" id="246786.GS18_0213380"/>
<protein>
    <submittedName>
        <fullName evidence="1">Glutaredoxin</fullName>
    </submittedName>
</protein>
<keyword evidence="2" id="KW-1185">Reference proteome</keyword>
<sequence length="85" mass="9811">MILNVYSREGCPLCEEAIEDLNGLKTDLDLDIQVIDIHSDDGLLERYQLMIPVAELDGKIIGYGRIRKELIRKRLLEKKQETIVE</sequence>
<dbReference type="Gene3D" id="3.40.30.10">
    <property type="entry name" value="Glutaredoxin"/>
    <property type="match status" value="1"/>
</dbReference>
<dbReference type="Pfam" id="PF05768">
    <property type="entry name" value="Glrx-like"/>
    <property type="match status" value="1"/>
</dbReference>
<dbReference type="InterPro" id="IPR052565">
    <property type="entry name" value="Glutaredoxin-like_YDR286C"/>
</dbReference>
<dbReference type="Proteomes" id="UP000028549">
    <property type="component" value="Unassembled WGS sequence"/>
</dbReference>
<reference evidence="1 2" key="1">
    <citation type="journal article" date="2005" name="Int. J. Syst. Evol. Microbiol.">
        <title>Bacillus cibi sp. nov., isolated from jeotgal, a traditional Korean fermented seafood.</title>
        <authorList>
            <person name="Yoon J.H."/>
            <person name="Lee C.H."/>
            <person name="Oh T.K."/>
        </authorList>
    </citation>
    <scope>NUCLEOTIDE SEQUENCE [LARGE SCALE GENOMIC DNA]</scope>
    <source>
        <strain evidence="1 2">DSM 16189</strain>
    </source>
</reference>
<comment type="caution">
    <text evidence="1">The sequence shown here is derived from an EMBL/GenBank/DDBJ whole genome shotgun (WGS) entry which is preliminary data.</text>
</comment>
<dbReference type="OrthoDB" id="32865at2"/>
<gene>
    <name evidence="1" type="ORF">GS18_0213380</name>
</gene>
<organism evidence="1 2">
    <name type="scientific">Metabacillus indicus</name>
    <name type="common">Bacillus indicus</name>
    <dbReference type="NCBI Taxonomy" id="246786"/>
    <lineage>
        <taxon>Bacteria</taxon>
        <taxon>Bacillati</taxon>
        <taxon>Bacillota</taxon>
        <taxon>Bacilli</taxon>
        <taxon>Bacillales</taxon>
        <taxon>Bacillaceae</taxon>
        <taxon>Metabacillus</taxon>
    </lineage>
</organism>
<dbReference type="InterPro" id="IPR008554">
    <property type="entry name" value="Glutaredoxin-like"/>
</dbReference>
<proteinExistence type="predicted"/>
<dbReference type="AlphaFoldDB" id="A0A084GXL4"/>
<dbReference type="EMBL" id="JNVC02000005">
    <property type="protein sequence ID" value="KEZ52076.1"/>
    <property type="molecule type" value="Genomic_DNA"/>
</dbReference>
<dbReference type="PANTHER" id="PTHR33558:SF1">
    <property type="entry name" value="GLUTAREDOXIN-LIKE PROTEIN C5ORF63 HOMOLOG"/>
    <property type="match status" value="1"/>
</dbReference>
<dbReference type="PANTHER" id="PTHR33558">
    <property type="entry name" value="GLUTAREDOXIN-LIKE PROTEIN C5ORF63 HOMOLOG"/>
    <property type="match status" value="1"/>
</dbReference>
<dbReference type="InterPro" id="IPR036249">
    <property type="entry name" value="Thioredoxin-like_sf"/>
</dbReference>
<dbReference type="RefSeq" id="WP_029566921.1">
    <property type="nucleotide sequence ID" value="NZ_JNVC02000005.1"/>
</dbReference>
<dbReference type="SUPFAM" id="SSF52833">
    <property type="entry name" value="Thioredoxin-like"/>
    <property type="match status" value="1"/>
</dbReference>
<evidence type="ECO:0000313" key="2">
    <source>
        <dbReference type="Proteomes" id="UP000028549"/>
    </source>
</evidence>
<name>A0A084GXL4_METID</name>
<accession>A0A084GXL4</accession>
<evidence type="ECO:0000313" key="1">
    <source>
        <dbReference type="EMBL" id="KEZ52076.1"/>
    </source>
</evidence>